<gene>
    <name evidence="1" type="ORF">DXZ20_32340</name>
</gene>
<dbReference type="InterPro" id="IPR036866">
    <property type="entry name" value="RibonucZ/Hydroxyglut_hydro"/>
</dbReference>
<organism evidence="1 2">
    <name type="scientific">Adonisia turfae CCMR0081</name>
    <dbReference type="NCBI Taxonomy" id="2292702"/>
    <lineage>
        <taxon>Bacteria</taxon>
        <taxon>Bacillati</taxon>
        <taxon>Cyanobacteriota</taxon>
        <taxon>Adonisia</taxon>
        <taxon>Adonisia turfae</taxon>
    </lineage>
</organism>
<dbReference type="RefSeq" id="WP_163702855.1">
    <property type="nucleotide sequence ID" value="NZ_QXHD01000004.1"/>
</dbReference>
<evidence type="ECO:0000313" key="1">
    <source>
        <dbReference type="EMBL" id="NEZ60252.1"/>
    </source>
</evidence>
<sequence>MAYSIDEYVPGTIYIVEYGIRFGGMDLFSRMTIVRLNDGKLWLHSPCKLDALLKSEIDQLGEVAYIIAPGNFHHLHVSDLQADYPNAETFLCPGLEKKRADLSFDWILGNRPDPRWALDFEQVVIQGTRIMNEVAFLHKPTRTLILVDLLENIGDNYTHEAGLLLKFWWKVVFHMWNTPKPAPEYQLGWGNKEIVRKGLEKILSWEFERIIIAHGNLIEMDAKAVAAKAWQNVLKA</sequence>
<dbReference type="SUPFAM" id="SSF56281">
    <property type="entry name" value="Metallo-hydrolase/oxidoreductase"/>
    <property type="match status" value="1"/>
</dbReference>
<proteinExistence type="predicted"/>
<comment type="caution">
    <text evidence="1">The sequence shown here is derived from an EMBL/GenBank/DDBJ whole genome shotgun (WGS) entry which is preliminary data.</text>
</comment>
<dbReference type="InterPro" id="IPR025638">
    <property type="entry name" value="DUF4336"/>
</dbReference>
<dbReference type="PANTHER" id="PTHR33835:SF1">
    <property type="entry name" value="METALLO-BETA-LACTAMASE DOMAIN-CONTAINING PROTEIN"/>
    <property type="match status" value="1"/>
</dbReference>
<dbReference type="AlphaFoldDB" id="A0A6M0RX15"/>
<reference evidence="1 2" key="1">
    <citation type="journal article" date="2020" name="Microb. Ecol.">
        <title>Ecogenomics of the Marine Benthic Filamentous Cyanobacterium Adonisia.</title>
        <authorList>
            <person name="Walter J.M."/>
            <person name="Coutinho F.H."/>
            <person name="Leomil L."/>
            <person name="Hargreaves P.I."/>
            <person name="Campeao M.E."/>
            <person name="Vieira V.V."/>
            <person name="Silva B.S."/>
            <person name="Fistarol G.O."/>
            <person name="Salomon P.S."/>
            <person name="Sawabe T."/>
            <person name="Mino S."/>
            <person name="Hosokawa M."/>
            <person name="Miyashita H."/>
            <person name="Maruyama F."/>
            <person name="van Verk M.C."/>
            <person name="Dutilh B.E."/>
            <person name="Thompson C.C."/>
            <person name="Thompson F.L."/>
        </authorList>
    </citation>
    <scope>NUCLEOTIDE SEQUENCE [LARGE SCALE GENOMIC DNA]</scope>
    <source>
        <strain evidence="1 2">CCMR0081</strain>
    </source>
</reference>
<dbReference type="PANTHER" id="PTHR33835">
    <property type="entry name" value="YALI0C07656P"/>
    <property type="match status" value="1"/>
</dbReference>
<dbReference type="Pfam" id="PF14234">
    <property type="entry name" value="DUF4336"/>
    <property type="match status" value="1"/>
</dbReference>
<protein>
    <submittedName>
        <fullName evidence="1">DUF4336 domain-containing protein</fullName>
    </submittedName>
</protein>
<evidence type="ECO:0000313" key="2">
    <source>
        <dbReference type="Proteomes" id="UP000481033"/>
    </source>
</evidence>
<accession>A0A6M0RX15</accession>
<dbReference type="EMBL" id="QXHD01000004">
    <property type="protein sequence ID" value="NEZ60252.1"/>
    <property type="molecule type" value="Genomic_DNA"/>
</dbReference>
<name>A0A6M0RX15_9CYAN</name>
<dbReference type="Proteomes" id="UP000481033">
    <property type="component" value="Unassembled WGS sequence"/>
</dbReference>
<keyword evidence="2" id="KW-1185">Reference proteome</keyword>